<reference evidence="1 2" key="1">
    <citation type="journal article" date="2018" name="BMC Genomics">
        <title>Whole genome sequencing and function prediction of 133 gut anaerobes isolated from chicken caecum in pure cultures.</title>
        <authorList>
            <person name="Medvecky M."/>
            <person name="Cejkova D."/>
            <person name="Polansky O."/>
            <person name="Karasova D."/>
            <person name="Kubasova T."/>
            <person name="Cizek A."/>
            <person name="Rychlik I."/>
        </authorList>
    </citation>
    <scope>NUCLEOTIDE SEQUENCE [LARGE SCALE GENOMIC DNA]</scope>
    <source>
        <strain evidence="1 2">An13</strain>
    </source>
</reference>
<dbReference type="RefSeq" id="WP_087358823.1">
    <property type="nucleotide sequence ID" value="NZ_NFLJ01000029.1"/>
</dbReference>
<sequence length="66" mass="7722">MNEQELDQIYYELEEIEAILGILASIEHDLPPQYIGIVASHYHCKVINIRKMIKKKLDKMIPLAEQ</sequence>
<accession>A0A1Y4SUD0</accession>
<proteinExistence type="predicted"/>
<dbReference type="Proteomes" id="UP000195305">
    <property type="component" value="Unassembled WGS sequence"/>
</dbReference>
<dbReference type="AlphaFoldDB" id="A0A1Y4SUD0"/>
<keyword evidence="2" id="KW-1185">Reference proteome</keyword>
<dbReference type="EMBL" id="NFLJ01000029">
    <property type="protein sequence ID" value="OUQ33516.1"/>
    <property type="molecule type" value="Genomic_DNA"/>
</dbReference>
<comment type="caution">
    <text evidence="1">The sequence shown here is derived from an EMBL/GenBank/DDBJ whole genome shotgun (WGS) entry which is preliminary data.</text>
</comment>
<protein>
    <submittedName>
        <fullName evidence="1">Uncharacterized protein</fullName>
    </submittedName>
</protein>
<evidence type="ECO:0000313" key="1">
    <source>
        <dbReference type="EMBL" id="OUQ33516.1"/>
    </source>
</evidence>
<name>A0A1Y4SUD0_9FIRM</name>
<evidence type="ECO:0000313" key="2">
    <source>
        <dbReference type="Proteomes" id="UP000195305"/>
    </source>
</evidence>
<organism evidence="1 2">
    <name type="scientific">Massilimicrobiota timonensis</name>
    <dbReference type="NCBI Taxonomy" id="1776392"/>
    <lineage>
        <taxon>Bacteria</taxon>
        <taxon>Bacillati</taxon>
        <taxon>Bacillota</taxon>
        <taxon>Erysipelotrichia</taxon>
        <taxon>Erysipelotrichales</taxon>
        <taxon>Erysipelotrichaceae</taxon>
        <taxon>Massilimicrobiota</taxon>
    </lineage>
</organism>
<gene>
    <name evidence="1" type="ORF">B5E75_09950</name>
</gene>